<feature type="domain" description="Cation-transporting P-type ATPase C-terminal" evidence="13">
    <location>
        <begin position="843"/>
        <end position="1034"/>
    </location>
</feature>
<dbReference type="Gene3D" id="3.40.50.1000">
    <property type="entry name" value="HAD superfamily/HAD-like"/>
    <property type="match status" value="1"/>
</dbReference>
<protein>
    <recommendedName>
        <fullName evidence="16">P-type Ca(2+) transporter</fullName>
    </recommendedName>
</protein>
<evidence type="ECO:0000313" key="15">
    <source>
        <dbReference type="EMBL" id="CAD9121535.1"/>
    </source>
</evidence>
<keyword evidence="7" id="KW-1278">Translocase</keyword>
<keyword evidence="3" id="KW-0479">Metal-binding</keyword>
<dbReference type="InterPro" id="IPR059000">
    <property type="entry name" value="ATPase_P-type_domA"/>
</dbReference>
<feature type="transmembrane region" description="Helical" evidence="11">
    <location>
        <begin position="982"/>
        <end position="1002"/>
    </location>
</feature>
<dbReference type="InterPro" id="IPR008250">
    <property type="entry name" value="ATPase_P-typ_transduc_dom_A_sf"/>
</dbReference>
<dbReference type="SFLD" id="SFLDG00002">
    <property type="entry name" value="C1.7:_P-type_atpase_like"/>
    <property type="match status" value="1"/>
</dbReference>
<dbReference type="SUPFAM" id="SSF81660">
    <property type="entry name" value="Metal cation-transporting ATPase, ATP-binding domain N"/>
    <property type="match status" value="1"/>
</dbReference>
<dbReference type="InterPro" id="IPR044492">
    <property type="entry name" value="P_typ_ATPase_HD_dom"/>
</dbReference>
<evidence type="ECO:0000256" key="6">
    <source>
        <dbReference type="ARBA" id="ARBA00022842"/>
    </source>
</evidence>
<feature type="domain" description="P-type ATPase A" evidence="12">
    <location>
        <begin position="224"/>
        <end position="324"/>
    </location>
</feature>
<accession>A0A7S1Q7Q4</accession>
<keyword evidence="8 11" id="KW-1133">Transmembrane helix</keyword>
<feature type="region of interest" description="Disordered" evidence="10">
    <location>
        <begin position="1051"/>
        <end position="1132"/>
    </location>
</feature>
<dbReference type="Gene3D" id="1.20.1110.10">
    <property type="entry name" value="Calcium-transporting ATPase, transmembrane domain"/>
    <property type="match status" value="1"/>
</dbReference>
<feature type="transmembrane region" description="Helical" evidence="11">
    <location>
        <begin position="186"/>
        <end position="206"/>
    </location>
</feature>
<keyword evidence="2 11" id="KW-0812">Transmembrane</keyword>
<dbReference type="GO" id="GO:0005524">
    <property type="term" value="F:ATP binding"/>
    <property type="evidence" value="ECO:0007669"/>
    <property type="project" value="UniProtKB-KW"/>
</dbReference>
<dbReference type="InterPro" id="IPR023214">
    <property type="entry name" value="HAD_sf"/>
</dbReference>
<evidence type="ECO:0000256" key="9">
    <source>
        <dbReference type="ARBA" id="ARBA00023136"/>
    </source>
</evidence>
<dbReference type="SUPFAM" id="SSF81653">
    <property type="entry name" value="Calcium ATPase, transduction domain A"/>
    <property type="match status" value="1"/>
</dbReference>
<evidence type="ECO:0000256" key="7">
    <source>
        <dbReference type="ARBA" id="ARBA00022967"/>
    </source>
</evidence>
<keyword evidence="9 11" id="KW-0472">Membrane</keyword>
<dbReference type="Pfam" id="PF00690">
    <property type="entry name" value="Cation_ATPase_N"/>
    <property type="match status" value="1"/>
</dbReference>
<dbReference type="PANTHER" id="PTHR24093:SF369">
    <property type="entry name" value="CALCIUM-TRANSPORTING ATPASE"/>
    <property type="match status" value="1"/>
</dbReference>
<keyword evidence="6" id="KW-0460">Magnesium</keyword>
<feature type="region of interest" description="Disordered" evidence="10">
    <location>
        <begin position="1"/>
        <end position="61"/>
    </location>
</feature>
<feature type="compositionally biased region" description="Acidic residues" evidence="10">
    <location>
        <begin position="41"/>
        <end position="54"/>
    </location>
</feature>
<dbReference type="GO" id="GO:0046872">
    <property type="term" value="F:metal ion binding"/>
    <property type="evidence" value="ECO:0007669"/>
    <property type="project" value="UniProtKB-KW"/>
</dbReference>
<feature type="transmembrane region" description="Helical" evidence="11">
    <location>
        <begin position="381"/>
        <end position="410"/>
    </location>
</feature>
<sequence length="1132" mass="124388">MSDAGEAPPSTHPDLDEPNREEHSVKPADDNTFGDHHSEAEVVDSPEQSSDDDTPQVVSSGEKQAFTAPANHASEDFPVDVEVLAEIIERRDMERLKSTFLGVEGFAKTVNVDIKAGVDSSTIERRREVFGTNELSKLEPVTFLEMVVDAFGDRVIQILTVAAIVSIFFGLFLPDPYTGEVERSTGWIKGVAILISVIVVTMIGAIQNYNKAKKFEEMEREQSVKSVSVRRDGREQTVTSTELVVGDVLILETGMEIVCDGLYLEGADLKTNESPITGEPDLIEKNMTKDVFLVSGTSVEEGTGVVLVAAVGMQSFQGKLKEQTQSDDTSGETPLQEHLTELGDDIGKVGLAGALGLMIALCLKEGILIAQDEKEANAASFLAFVIIAITLIAVAIPEGLPLAVTIALAFSMSAMMEQQCMVRVLASCETMGAATAVCSDKTGTLTTNEMTAVQALLAELEFIIAGYELQKRNASVKEYDRDKMQTIDTLSSIVDKFCFSLSVNSTARQQTNDEGRKVWVGNKTEAGILGMVSRLGRDYLELRDSISQDDRKQYPFSSMKKRMTTLVRRDGAVSAHTKGASETILAACTHYIDAAGDVKELTEEKRSSFNEVIVNMASQGNRTIGVATKDCDFSEFPDDEPDLPYVFMGVLGIQDPIRMEVPDAIRRCESAHLTVRMVTGDNINTAKAIGKKCGLYDEDAGHLAMTGPDFREMYRTNKEELIDLLPRLRVLARSSPTDKFVLVGLLQDEHGEVVGVTGDGTNDAPALKLADVGFAMNTGTDIAKGASDMVLIDDNFATVVTAIKWGRSVNDNIKKFLQYQLAINAAGVLLTIIGSLASEKSKEPIAPVQLLWLNLIMDTLAALSLATERPEERSLTRLPVYKQAPLITNKMRAFIGIHGVYQLTIVLLILFLGHRWFEFSESAESCKEVGGTEDGEYCKQGRVHSTFLFNVFIWFQIFNVVNARKVYGEINCFEGMWDRSKIMICVFALIIGLQVFAVEVGGDALATRGMTWQNWLISIAFGASEWLIGLIVRLLPIENYVPTKEEIVEARRQERQEEDARKAEEAEEAAKAKAAEASQKKEDSKEESTSHRGSRRQSRVKFGEEHETKRRGTFVSGDSSLKRSMSIRKAHH</sequence>
<dbReference type="GO" id="GO:0012505">
    <property type="term" value="C:endomembrane system"/>
    <property type="evidence" value="ECO:0007669"/>
    <property type="project" value="UniProtKB-SubCell"/>
</dbReference>
<dbReference type="InterPro" id="IPR004014">
    <property type="entry name" value="ATPase_P-typ_cation-transptr_N"/>
</dbReference>
<evidence type="ECO:0000256" key="10">
    <source>
        <dbReference type="SAM" id="MobiDB-lite"/>
    </source>
</evidence>
<dbReference type="EMBL" id="HBGF01026649">
    <property type="protein sequence ID" value="CAD9121535.1"/>
    <property type="molecule type" value="Transcribed_RNA"/>
</dbReference>
<dbReference type="SFLD" id="SFLDS00003">
    <property type="entry name" value="Haloacid_Dehalogenase"/>
    <property type="match status" value="1"/>
</dbReference>
<dbReference type="GO" id="GO:0016887">
    <property type="term" value="F:ATP hydrolysis activity"/>
    <property type="evidence" value="ECO:0007669"/>
    <property type="project" value="InterPro"/>
</dbReference>
<dbReference type="NCBIfam" id="TIGR01494">
    <property type="entry name" value="ATPase_P-type"/>
    <property type="match status" value="2"/>
</dbReference>
<dbReference type="PROSITE" id="PS00154">
    <property type="entry name" value="ATPASE_E1_E2"/>
    <property type="match status" value="1"/>
</dbReference>
<evidence type="ECO:0000256" key="2">
    <source>
        <dbReference type="ARBA" id="ARBA00022692"/>
    </source>
</evidence>
<dbReference type="Gene3D" id="2.70.150.10">
    <property type="entry name" value="Calcium-transporting ATPase, cytoplasmic transduction domain A"/>
    <property type="match status" value="1"/>
</dbReference>
<evidence type="ECO:0000259" key="12">
    <source>
        <dbReference type="Pfam" id="PF00122"/>
    </source>
</evidence>
<dbReference type="InterPro" id="IPR006068">
    <property type="entry name" value="ATPase_P-typ_cation-transptr_C"/>
</dbReference>
<evidence type="ECO:0000256" key="1">
    <source>
        <dbReference type="ARBA" id="ARBA00004127"/>
    </source>
</evidence>
<dbReference type="SUPFAM" id="SSF81665">
    <property type="entry name" value="Calcium ATPase, transmembrane domain M"/>
    <property type="match status" value="1"/>
</dbReference>
<dbReference type="InterPro" id="IPR036412">
    <property type="entry name" value="HAD-like_sf"/>
</dbReference>
<proteinExistence type="predicted"/>
<dbReference type="GO" id="GO:0005886">
    <property type="term" value="C:plasma membrane"/>
    <property type="evidence" value="ECO:0007669"/>
    <property type="project" value="TreeGrafter"/>
</dbReference>
<name>A0A7S1Q7Q4_NEODS</name>
<gene>
    <name evidence="15" type="ORF">NDES1114_LOCUS17626</name>
</gene>
<dbReference type="PANTHER" id="PTHR24093">
    <property type="entry name" value="CATION TRANSPORTING ATPASE"/>
    <property type="match status" value="1"/>
</dbReference>
<dbReference type="Pfam" id="PF00689">
    <property type="entry name" value="Cation_ATPase_C"/>
    <property type="match status" value="1"/>
</dbReference>
<dbReference type="AlphaFoldDB" id="A0A7S1Q7Q4"/>
<evidence type="ECO:0000256" key="11">
    <source>
        <dbReference type="SAM" id="Phobius"/>
    </source>
</evidence>
<feature type="compositionally biased region" description="Basic and acidic residues" evidence="10">
    <location>
        <begin position="1101"/>
        <end position="1110"/>
    </location>
</feature>
<evidence type="ECO:0000259" key="13">
    <source>
        <dbReference type="Pfam" id="PF00689"/>
    </source>
</evidence>
<dbReference type="GO" id="GO:0005388">
    <property type="term" value="F:P-type calcium transporter activity"/>
    <property type="evidence" value="ECO:0007669"/>
    <property type="project" value="TreeGrafter"/>
</dbReference>
<dbReference type="InterPro" id="IPR001757">
    <property type="entry name" value="P_typ_ATPase"/>
</dbReference>
<feature type="transmembrane region" description="Helical" evidence="11">
    <location>
        <begin position="816"/>
        <end position="837"/>
    </location>
</feature>
<evidence type="ECO:0000256" key="3">
    <source>
        <dbReference type="ARBA" id="ARBA00022723"/>
    </source>
</evidence>
<dbReference type="PRINTS" id="PR00120">
    <property type="entry name" value="HATPASE"/>
</dbReference>
<dbReference type="InterPro" id="IPR023298">
    <property type="entry name" value="ATPase_P-typ_TM_dom_sf"/>
</dbReference>
<evidence type="ECO:0008006" key="16">
    <source>
        <dbReference type="Google" id="ProtNLM"/>
    </source>
</evidence>
<dbReference type="SFLD" id="SFLDF00027">
    <property type="entry name" value="p-type_atpase"/>
    <property type="match status" value="1"/>
</dbReference>
<dbReference type="Pfam" id="PF00122">
    <property type="entry name" value="E1-E2_ATPase"/>
    <property type="match status" value="1"/>
</dbReference>
<dbReference type="InterPro" id="IPR018303">
    <property type="entry name" value="ATPase_P-typ_P_site"/>
</dbReference>
<feature type="transmembrane region" description="Helical" evidence="11">
    <location>
        <begin position="1014"/>
        <end position="1035"/>
    </location>
</feature>
<feature type="transmembrane region" description="Helical" evidence="11">
    <location>
        <begin position="155"/>
        <end position="174"/>
    </location>
</feature>
<dbReference type="Pfam" id="PF13246">
    <property type="entry name" value="Cation_ATPase"/>
    <property type="match status" value="1"/>
</dbReference>
<feature type="transmembrane region" description="Helical" evidence="11">
    <location>
        <begin position="943"/>
        <end position="961"/>
    </location>
</feature>
<dbReference type="SUPFAM" id="SSF56784">
    <property type="entry name" value="HAD-like"/>
    <property type="match status" value="1"/>
</dbReference>
<evidence type="ECO:0000256" key="4">
    <source>
        <dbReference type="ARBA" id="ARBA00022741"/>
    </source>
</evidence>
<evidence type="ECO:0000256" key="8">
    <source>
        <dbReference type="ARBA" id="ARBA00022989"/>
    </source>
</evidence>
<feature type="transmembrane region" description="Helical" evidence="11">
    <location>
        <begin position="893"/>
        <end position="912"/>
    </location>
</feature>
<comment type="subcellular location">
    <subcellularLocation>
        <location evidence="1">Endomembrane system</location>
        <topology evidence="1">Multi-pass membrane protein</topology>
    </subcellularLocation>
</comment>
<feature type="compositionally biased region" description="Basic and acidic residues" evidence="10">
    <location>
        <begin position="1051"/>
        <end position="1090"/>
    </location>
</feature>
<dbReference type="PRINTS" id="PR00119">
    <property type="entry name" value="CATATPASE"/>
</dbReference>
<dbReference type="Gene3D" id="3.40.1110.10">
    <property type="entry name" value="Calcium-transporting ATPase, cytoplasmic domain N"/>
    <property type="match status" value="1"/>
</dbReference>
<organism evidence="15">
    <name type="scientific">Neobodo designis</name>
    <name type="common">Flagellated protozoan</name>
    <name type="synonym">Bodo designis</name>
    <dbReference type="NCBI Taxonomy" id="312471"/>
    <lineage>
        <taxon>Eukaryota</taxon>
        <taxon>Discoba</taxon>
        <taxon>Euglenozoa</taxon>
        <taxon>Kinetoplastea</taxon>
        <taxon>Metakinetoplastina</taxon>
        <taxon>Neobodonida</taxon>
        <taxon>Neobodo</taxon>
    </lineage>
</organism>
<evidence type="ECO:0000259" key="14">
    <source>
        <dbReference type="Pfam" id="PF00690"/>
    </source>
</evidence>
<keyword evidence="5" id="KW-0067">ATP-binding</keyword>
<feature type="transmembrane region" description="Helical" evidence="11">
    <location>
        <begin position="349"/>
        <end position="369"/>
    </location>
</feature>
<reference evidence="15" key="1">
    <citation type="submission" date="2021-01" db="EMBL/GenBank/DDBJ databases">
        <authorList>
            <person name="Corre E."/>
            <person name="Pelletier E."/>
            <person name="Niang G."/>
            <person name="Scheremetjew M."/>
            <person name="Finn R."/>
            <person name="Kale V."/>
            <person name="Holt S."/>
            <person name="Cochrane G."/>
            <person name="Meng A."/>
            <person name="Brown T."/>
            <person name="Cohen L."/>
        </authorList>
    </citation>
    <scope>NUCLEOTIDE SEQUENCE</scope>
    <source>
        <strain evidence="15">CCAP 1951/1</strain>
    </source>
</reference>
<keyword evidence="4" id="KW-0547">Nucleotide-binding</keyword>
<feature type="compositionally biased region" description="Basic and acidic residues" evidence="10">
    <location>
        <begin position="13"/>
        <end position="40"/>
    </location>
</feature>
<evidence type="ECO:0000256" key="5">
    <source>
        <dbReference type="ARBA" id="ARBA00022840"/>
    </source>
</evidence>
<feature type="domain" description="Cation-transporting P-type ATPase N-terminal" evidence="14">
    <location>
        <begin position="101"/>
        <end position="166"/>
    </location>
</feature>
<dbReference type="InterPro" id="IPR023299">
    <property type="entry name" value="ATPase_P-typ_cyto_dom_N"/>
</dbReference>